<gene>
    <name evidence="1" type="ORF">HMPREF1991_02958</name>
</gene>
<evidence type="ECO:0000313" key="2">
    <source>
        <dbReference type="Proteomes" id="UP000027442"/>
    </source>
</evidence>
<protein>
    <submittedName>
        <fullName evidence="1">Uncharacterized protein</fullName>
    </submittedName>
</protein>
<evidence type="ECO:0000313" key="1">
    <source>
        <dbReference type="EMBL" id="KDR51004.1"/>
    </source>
</evidence>
<dbReference type="PATRIC" id="fig|1122985.7.peg.3062"/>
<keyword evidence="2" id="KW-1185">Reference proteome</keyword>
<accession>A0A069QG43</accession>
<dbReference type="AlphaFoldDB" id="A0A069QG43"/>
<comment type="caution">
    <text evidence="1">The sequence shown here is derived from an EMBL/GenBank/DDBJ whole genome shotgun (WGS) entry which is preliminary data.</text>
</comment>
<sequence length="45" mass="5091">MRIFQDAQAGLPLGASIFREDTTVLPRTRVYNKVCSCLEGNGIYW</sequence>
<dbReference type="Proteomes" id="UP000027442">
    <property type="component" value="Unassembled WGS sequence"/>
</dbReference>
<proteinExistence type="predicted"/>
<reference evidence="1 2" key="1">
    <citation type="submission" date="2013-08" db="EMBL/GenBank/DDBJ databases">
        <authorList>
            <person name="Weinstock G."/>
            <person name="Sodergren E."/>
            <person name="Wylie T."/>
            <person name="Fulton L."/>
            <person name="Fulton R."/>
            <person name="Fronick C."/>
            <person name="O'Laughlin M."/>
            <person name="Godfrey J."/>
            <person name="Miner T."/>
            <person name="Herter B."/>
            <person name="Appelbaum E."/>
            <person name="Cordes M."/>
            <person name="Lek S."/>
            <person name="Wollam A."/>
            <person name="Pepin K.H."/>
            <person name="Palsikar V.B."/>
            <person name="Mitreva M."/>
            <person name="Wilson R.K."/>
        </authorList>
    </citation>
    <scope>NUCLEOTIDE SEQUENCE [LARGE SCALE GENOMIC DNA]</scope>
    <source>
        <strain evidence="1 2">ATCC 15930</strain>
    </source>
</reference>
<name>A0A069QG43_HOYLO</name>
<dbReference type="EMBL" id="JNGW01000128">
    <property type="protein sequence ID" value="KDR51004.1"/>
    <property type="molecule type" value="Genomic_DNA"/>
</dbReference>
<dbReference type="HOGENOM" id="CLU_3203516_0_0_10"/>
<organism evidence="1 2">
    <name type="scientific">Hoylesella loescheii DSM 19665 = JCM 12249 = ATCC 15930</name>
    <dbReference type="NCBI Taxonomy" id="1122985"/>
    <lineage>
        <taxon>Bacteria</taxon>
        <taxon>Pseudomonadati</taxon>
        <taxon>Bacteroidota</taxon>
        <taxon>Bacteroidia</taxon>
        <taxon>Bacteroidales</taxon>
        <taxon>Prevotellaceae</taxon>
        <taxon>Hoylesella</taxon>
    </lineage>
</organism>